<dbReference type="PaxDb" id="4577-GRMZM2G153597_P01"/>
<dbReference type="EnsemblPlants" id="Zm00001eb204310_T001">
    <property type="protein sequence ID" value="Zm00001eb204310_P001"/>
    <property type="gene ID" value="Zm00001eb204310"/>
</dbReference>
<dbReference type="PANTHER" id="PTHR34777">
    <property type="entry name" value="VQ MOTIF-CONTAINING PROTEIN 10"/>
    <property type="match status" value="1"/>
</dbReference>
<protein>
    <recommendedName>
        <fullName evidence="2">VQ domain-containing protein</fullName>
    </recommendedName>
</protein>
<reference evidence="4" key="4">
    <citation type="submission" date="2021-05" db="UniProtKB">
        <authorList>
            <consortium name="EnsemblPlants"/>
        </authorList>
    </citation>
    <scope>IDENTIFICATION</scope>
    <source>
        <strain evidence="4">cv. B73</strain>
    </source>
</reference>
<keyword evidence="5" id="KW-1185">Reference proteome</keyword>
<dbReference type="Gramene" id="Zm00001eb204310_T001">
    <property type="protein sequence ID" value="Zm00001eb204310_P001"/>
    <property type="gene ID" value="Zm00001eb204310"/>
</dbReference>
<sequence length="131" mass="14266">MDNKSVATARGVKVTYIETQFVTSDAAGFKDLVQRLTGRSATPPVPHRPRPCRRDYDYGRRGTAAAGADAGQGYRYAVAQTRPPAVITSRTPSYLHEDGMGGLLHDIDMCDFSDFFYVGASHRSDGGGFPY</sequence>
<reference evidence="4" key="3">
    <citation type="submission" date="2019-07" db="EMBL/GenBank/DDBJ databases">
        <authorList>
            <person name="Seetharam A."/>
            <person name="Woodhouse M."/>
            <person name="Cannon E."/>
        </authorList>
    </citation>
    <scope>NUCLEOTIDE SEQUENCE [LARGE SCALE GENOMIC DNA]</scope>
    <source>
        <strain evidence="4">cv. B73</strain>
    </source>
</reference>
<dbReference type="PANTHER" id="PTHR34777:SF18">
    <property type="entry name" value="OS02G0251800 PROTEIN"/>
    <property type="match status" value="1"/>
</dbReference>
<name>K7V5D5_MAIZE</name>
<reference evidence="3" key="2">
    <citation type="submission" date="2015-12" db="EMBL/GenBank/DDBJ databases">
        <title>Update maize B73 reference genome by single molecule sequencing technologies.</title>
        <authorList>
            <consortium name="Maize Genome Sequencing Project"/>
            <person name="Ware D."/>
        </authorList>
    </citation>
    <scope>NUCLEOTIDE SEQUENCE</scope>
    <source>
        <tissue evidence="3">Seedling</tissue>
    </source>
</reference>
<accession>K7V5D5</accession>
<evidence type="ECO:0000313" key="4">
    <source>
        <dbReference type="EnsemblPlants" id="Zm00001eb204310_P001"/>
    </source>
</evidence>
<feature type="region of interest" description="Disordered" evidence="1">
    <location>
        <begin position="37"/>
        <end position="68"/>
    </location>
</feature>
<dbReference type="AlphaFoldDB" id="K7V5D5"/>
<dbReference type="STRING" id="4577.K7V5D5"/>
<dbReference type="OMA" id="HDIDMCD"/>
<proteinExistence type="predicted"/>
<dbReference type="InterPro" id="IPR039608">
    <property type="entry name" value="VQ_1/10"/>
</dbReference>
<dbReference type="InterPro" id="IPR008889">
    <property type="entry name" value="VQ"/>
</dbReference>
<organism evidence="3">
    <name type="scientific">Zea mays</name>
    <name type="common">Maize</name>
    <dbReference type="NCBI Taxonomy" id="4577"/>
    <lineage>
        <taxon>Eukaryota</taxon>
        <taxon>Viridiplantae</taxon>
        <taxon>Streptophyta</taxon>
        <taxon>Embryophyta</taxon>
        <taxon>Tracheophyta</taxon>
        <taxon>Spermatophyta</taxon>
        <taxon>Magnoliopsida</taxon>
        <taxon>Liliopsida</taxon>
        <taxon>Poales</taxon>
        <taxon>Poaceae</taxon>
        <taxon>PACMAD clade</taxon>
        <taxon>Panicoideae</taxon>
        <taxon>Andropogonodae</taxon>
        <taxon>Andropogoneae</taxon>
        <taxon>Tripsacinae</taxon>
        <taxon>Zea</taxon>
    </lineage>
</organism>
<reference evidence="5" key="1">
    <citation type="journal article" date="2009" name="Science">
        <title>The B73 maize genome: complexity, diversity, and dynamics.</title>
        <authorList>
            <person name="Schnable P.S."/>
            <person name="Ware D."/>
            <person name="Fulton R.S."/>
            <person name="Stein J.C."/>
            <person name="Wei F."/>
            <person name="Pasternak S."/>
            <person name="Liang C."/>
            <person name="Zhang J."/>
            <person name="Fulton L."/>
            <person name="Graves T.A."/>
            <person name="Minx P."/>
            <person name="Reily A.D."/>
            <person name="Courtney L."/>
            <person name="Kruchowski S.S."/>
            <person name="Tomlinson C."/>
            <person name="Strong C."/>
            <person name="Delehaunty K."/>
            <person name="Fronick C."/>
            <person name="Courtney B."/>
            <person name="Rock S.M."/>
            <person name="Belter E."/>
            <person name="Du F."/>
            <person name="Kim K."/>
            <person name="Abbott R.M."/>
            <person name="Cotton M."/>
            <person name="Levy A."/>
            <person name="Marchetto P."/>
            <person name="Ochoa K."/>
            <person name="Jackson S.M."/>
            <person name="Gillam B."/>
            <person name="Chen W."/>
            <person name="Yan L."/>
            <person name="Higginbotham J."/>
            <person name="Cardenas M."/>
            <person name="Waligorski J."/>
            <person name="Applebaum E."/>
            <person name="Phelps L."/>
            <person name="Falcone J."/>
            <person name="Kanchi K."/>
            <person name="Thane T."/>
            <person name="Scimone A."/>
            <person name="Thane N."/>
            <person name="Henke J."/>
            <person name="Wang T."/>
            <person name="Ruppert J."/>
            <person name="Shah N."/>
            <person name="Rotter K."/>
            <person name="Hodges J."/>
            <person name="Ingenthron E."/>
            <person name="Cordes M."/>
            <person name="Kohlberg S."/>
            <person name="Sgro J."/>
            <person name="Delgado B."/>
            <person name="Mead K."/>
            <person name="Chinwalla A."/>
            <person name="Leonard S."/>
            <person name="Crouse K."/>
            <person name="Collura K."/>
            <person name="Kudrna D."/>
            <person name="Currie J."/>
            <person name="He R."/>
            <person name="Angelova A."/>
            <person name="Rajasekar S."/>
            <person name="Mueller T."/>
            <person name="Lomeli R."/>
            <person name="Scara G."/>
            <person name="Ko A."/>
            <person name="Delaney K."/>
            <person name="Wissotski M."/>
            <person name="Lopez G."/>
            <person name="Campos D."/>
            <person name="Braidotti M."/>
            <person name="Ashley E."/>
            <person name="Golser W."/>
            <person name="Kim H."/>
            <person name="Lee S."/>
            <person name="Lin J."/>
            <person name="Dujmic Z."/>
            <person name="Kim W."/>
            <person name="Talag J."/>
            <person name="Zuccolo A."/>
            <person name="Fan C."/>
            <person name="Sebastian A."/>
            <person name="Kramer M."/>
            <person name="Spiegel L."/>
            <person name="Nascimento L."/>
            <person name="Zutavern T."/>
            <person name="Miller B."/>
            <person name="Ambroise C."/>
            <person name="Muller S."/>
            <person name="Spooner W."/>
            <person name="Narechania A."/>
            <person name="Ren L."/>
            <person name="Wei S."/>
            <person name="Kumari S."/>
            <person name="Faga B."/>
            <person name="Levy M.J."/>
            <person name="McMahan L."/>
            <person name="Van Buren P."/>
            <person name="Vaughn M.W."/>
            <person name="Ying K."/>
            <person name="Yeh C.-T."/>
            <person name="Emrich S.J."/>
            <person name="Jia Y."/>
            <person name="Kalyanaraman A."/>
            <person name="Hsia A.-P."/>
            <person name="Barbazuk W.B."/>
            <person name="Baucom R.S."/>
            <person name="Brutnell T.P."/>
            <person name="Carpita N.C."/>
            <person name="Chaparro C."/>
            <person name="Chia J.-M."/>
            <person name="Deragon J.-M."/>
            <person name="Estill J.C."/>
            <person name="Fu Y."/>
            <person name="Jeddeloh J.A."/>
            <person name="Han Y."/>
            <person name="Lee H."/>
            <person name="Li P."/>
            <person name="Lisch D.R."/>
            <person name="Liu S."/>
            <person name="Liu Z."/>
            <person name="Nagel D.H."/>
            <person name="McCann M.C."/>
            <person name="SanMiguel P."/>
            <person name="Myers A.M."/>
            <person name="Nettleton D."/>
            <person name="Nguyen J."/>
            <person name="Penning B.W."/>
            <person name="Ponnala L."/>
            <person name="Schneider K.L."/>
            <person name="Schwartz D.C."/>
            <person name="Sharma A."/>
            <person name="Soderlund C."/>
            <person name="Springer N.M."/>
            <person name="Sun Q."/>
            <person name="Wang H."/>
            <person name="Waterman M."/>
            <person name="Westerman R."/>
            <person name="Wolfgruber T.K."/>
            <person name="Yang L."/>
            <person name="Yu Y."/>
            <person name="Zhang L."/>
            <person name="Zhou S."/>
            <person name="Zhu Q."/>
            <person name="Bennetzen J.L."/>
            <person name="Dawe R.K."/>
            <person name="Jiang J."/>
            <person name="Jiang N."/>
            <person name="Presting G.G."/>
            <person name="Wessler S.R."/>
            <person name="Aluru S."/>
            <person name="Martienssen R.A."/>
            <person name="Clifton S.W."/>
            <person name="McCombie W.R."/>
            <person name="Wing R.A."/>
            <person name="Wilson R.K."/>
        </authorList>
    </citation>
    <scope>NUCLEOTIDE SEQUENCE [LARGE SCALE GENOMIC DNA]</scope>
    <source>
        <strain evidence="5">cv. B73</strain>
    </source>
</reference>
<dbReference type="OrthoDB" id="691083at2759"/>
<dbReference type="Pfam" id="PF05678">
    <property type="entry name" value="VQ"/>
    <property type="match status" value="1"/>
</dbReference>
<dbReference type="eggNOG" id="ENOG502T9BY">
    <property type="taxonomic scope" value="Eukaryota"/>
</dbReference>
<dbReference type="KEGG" id="zma:103654734"/>
<dbReference type="GeneID" id="103654734"/>
<gene>
    <name evidence="4" type="primary">LOC103654734</name>
    <name evidence="3" type="ORF">ZEAMMB73_Zm00001d053415</name>
</gene>
<evidence type="ECO:0000259" key="2">
    <source>
        <dbReference type="Pfam" id="PF05678"/>
    </source>
</evidence>
<dbReference type="HOGENOM" id="CLU_159548_0_0_1"/>
<evidence type="ECO:0000313" key="3">
    <source>
        <dbReference type="EMBL" id="AQK59429.1"/>
    </source>
</evidence>
<evidence type="ECO:0000256" key="1">
    <source>
        <dbReference type="SAM" id="MobiDB-lite"/>
    </source>
</evidence>
<evidence type="ECO:0000313" key="5">
    <source>
        <dbReference type="Proteomes" id="UP000007305"/>
    </source>
</evidence>
<dbReference type="Proteomes" id="UP000007305">
    <property type="component" value="Chromosome 4"/>
</dbReference>
<dbReference type="RefSeq" id="XP_008679782.1">
    <property type="nucleotide sequence ID" value="XM_008681560.2"/>
</dbReference>
<feature type="domain" description="VQ" evidence="2">
    <location>
        <begin position="18"/>
        <end position="43"/>
    </location>
</feature>
<dbReference type="EMBL" id="CM000780">
    <property type="protein sequence ID" value="AQK59429.1"/>
    <property type="molecule type" value="Genomic_DNA"/>
</dbReference>